<dbReference type="PANTHER" id="PTHR12526:SF624">
    <property type="entry name" value="BLR6297 PROTEIN"/>
    <property type="match status" value="1"/>
</dbReference>
<gene>
    <name evidence="1" type="ORF">DFJ64_3081</name>
</gene>
<name>A0A3D9VES1_THECX</name>
<dbReference type="GO" id="GO:0016757">
    <property type="term" value="F:glycosyltransferase activity"/>
    <property type="evidence" value="ECO:0007669"/>
    <property type="project" value="TreeGrafter"/>
</dbReference>
<dbReference type="Proteomes" id="UP000256485">
    <property type="component" value="Unassembled WGS sequence"/>
</dbReference>
<dbReference type="PANTHER" id="PTHR12526">
    <property type="entry name" value="GLYCOSYLTRANSFERASE"/>
    <property type="match status" value="1"/>
</dbReference>
<keyword evidence="1" id="KW-0808">Transferase</keyword>
<comment type="caution">
    <text evidence="1">The sequence shown here is derived from an EMBL/GenBank/DDBJ whole genome shotgun (WGS) entry which is preliminary data.</text>
</comment>
<proteinExistence type="predicted"/>
<evidence type="ECO:0000313" key="1">
    <source>
        <dbReference type="EMBL" id="REF37635.1"/>
    </source>
</evidence>
<dbReference type="Gene3D" id="3.40.50.2000">
    <property type="entry name" value="Glycogen Phosphorylase B"/>
    <property type="match status" value="1"/>
</dbReference>
<dbReference type="RefSeq" id="WP_115851062.1">
    <property type="nucleotide sequence ID" value="NZ_QTUC01000001.1"/>
</dbReference>
<organism evidence="1 2">
    <name type="scientific">Thermasporomyces composti</name>
    <dbReference type="NCBI Taxonomy" id="696763"/>
    <lineage>
        <taxon>Bacteria</taxon>
        <taxon>Bacillati</taxon>
        <taxon>Actinomycetota</taxon>
        <taxon>Actinomycetes</taxon>
        <taxon>Propionibacteriales</taxon>
        <taxon>Nocardioidaceae</taxon>
        <taxon>Thermasporomyces</taxon>
    </lineage>
</organism>
<reference evidence="1 2" key="1">
    <citation type="submission" date="2018-08" db="EMBL/GenBank/DDBJ databases">
        <title>Sequencing the genomes of 1000 actinobacteria strains.</title>
        <authorList>
            <person name="Klenk H.-P."/>
        </authorList>
    </citation>
    <scope>NUCLEOTIDE SEQUENCE [LARGE SCALE GENOMIC DNA]</scope>
    <source>
        <strain evidence="1 2">DSM 22891</strain>
    </source>
</reference>
<dbReference type="SUPFAM" id="SSF53756">
    <property type="entry name" value="UDP-Glycosyltransferase/glycogen phosphorylase"/>
    <property type="match status" value="1"/>
</dbReference>
<evidence type="ECO:0000313" key="2">
    <source>
        <dbReference type="Proteomes" id="UP000256485"/>
    </source>
</evidence>
<dbReference type="EMBL" id="QTUC01000001">
    <property type="protein sequence ID" value="REF37635.1"/>
    <property type="molecule type" value="Genomic_DNA"/>
</dbReference>
<dbReference type="AlphaFoldDB" id="A0A3D9VES1"/>
<protein>
    <submittedName>
        <fullName evidence="1">Glycosyltransferase involved in cell wall biosynthesis</fullName>
    </submittedName>
</protein>
<keyword evidence="2" id="KW-1185">Reference proteome</keyword>
<dbReference type="Pfam" id="PF13692">
    <property type="entry name" value="Glyco_trans_1_4"/>
    <property type="match status" value="1"/>
</dbReference>
<dbReference type="OrthoDB" id="9790710at2"/>
<sequence>MRVLTFGTFDVRAHPRVGILADGLRRHGCDVQECNVPLGIDTAGRVAILQRPWLLPKLALRIVRCWATLVRRARAMPPPDVVLVGYLGHFDVLLARLLFRRTPIVLDHLVFAADTAWDRGARGGVKQALLRALDRAALRSADVIVVDTEEHRSMVPAQWYDRAVVVPVGAAQQWFDAGSAAAEDSGARPTGGVRVVFYGVYTPLHGAPVIGQALSKLADDPVDVTMIGNGQELAATRAAAAGNPRVTWLSWVEPEDLPKLVADHDICLGVFGTSPKARRVVPNKVYQGAAAGCAIVTSDTAPQRRVLGDRAVFVPAGDPDRLAEALRSLAADPLEVARLRRAASSLARERFASHQVVEPLLDRLRGLAPLLEAS</sequence>
<accession>A0A3D9VES1</accession>
<dbReference type="CDD" id="cd03801">
    <property type="entry name" value="GT4_PimA-like"/>
    <property type="match status" value="1"/>
</dbReference>